<dbReference type="InterPro" id="IPR020449">
    <property type="entry name" value="Tscrpt_reg_AraC-type_HTH"/>
</dbReference>
<dbReference type="Gene3D" id="1.10.10.60">
    <property type="entry name" value="Homeodomain-like"/>
    <property type="match status" value="2"/>
</dbReference>
<reference evidence="5 6" key="2">
    <citation type="journal article" date="2010" name="Stand. Genomic Sci.">
        <title>Complete genome sequence of Gordonia bronchialis type strain (3410).</title>
        <authorList>
            <person name="Ivanova N."/>
            <person name="Sikorski J."/>
            <person name="Jando M."/>
            <person name="Lapidus A."/>
            <person name="Nolan M."/>
            <person name="Lucas S."/>
            <person name="Del Rio T.G."/>
            <person name="Tice H."/>
            <person name="Copeland A."/>
            <person name="Cheng J.F."/>
            <person name="Chen F."/>
            <person name="Bruce D."/>
            <person name="Goodwin L."/>
            <person name="Pitluck S."/>
            <person name="Mavromatis K."/>
            <person name="Ovchinnikova G."/>
            <person name="Pati A."/>
            <person name="Chen A."/>
            <person name="Palaniappan K."/>
            <person name="Land M."/>
            <person name="Hauser L."/>
            <person name="Chang Y.J."/>
            <person name="Jeffries C.D."/>
            <person name="Chain P."/>
            <person name="Saunders E."/>
            <person name="Han C."/>
            <person name="Detter J.C."/>
            <person name="Brettin T."/>
            <person name="Rohde M."/>
            <person name="Goker M."/>
            <person name="Bristow J."/>
            <person name="Eisen J.A."/>
            <person name="Markowitz V."/>
            <person name="Hugenholtz P."/>
            <person name="Klenk H.P."/>
            <person name="Kyrpides N.C."/>
        </authorList>
    </citation>
    <scope>NUCLEOTIDE SEQUENCE [LARGE SCALE GENOMIC DNA]</scope>
    <source>
        <strain evidence="6">ATCC 25592 / DSM 43247 / BCRC 13721 / JCM 3198 / KCTC 3076 / NBRC 16047 / NCTC 10667</strain>
    </source>
</reference>
<evidence type="ECO:0000313" key="6">
    <source>
        <dbReference type="Proteomes" id="UP000001219"/>
    </source>
</evidence>
<sequence>MTVDARMVVSDCMTAPTSAVELNTREYRPEKARELWSQTLDSTYCEMDVVWPGSPVGAADFGAEIVARQAGELSLSVVRADPHTVVRTPAMIASDPGDDLLLCLITRGRASIVQQGHSGVLSDGSFGFVDASMPFTVAGETPFEQVVVRIPRATLAGRLPAAVVDDSLGRSISGTEGIGRVASRLLVDLAMHDDRLDEGSWAGVATAVLEVVSASVQQCSTHLSATQQSHTDDLSAIQRVLLRDIADPDRTLADVGAELGMSVRYIHKLFSASGTTPRAWLYARRLDRARTLLLQSEITCANLSEQLGFRDVSHFSRAFRKQFGISPGRYRLIPIGGVGVGV</sequence>
<feature type="domain" description="HTH araC/xylS-type" evidence="4">
    <location>
        <begin position="235"/>
        <end position="333"/>
    </location>
</feature>
<dbReference type="HOGENOM" id="CLU_049704_1_0_11"/>
<dbReference type="Proteomes" id="UP000001219">
    <property type="component" value="Chromosome"/>
</dbReference>
<keyword evidence="1" id="KW-0805">Transcription regulation</keyword>
<dbReference type="Pfam" id="PF12833">
    <property type="entry name" value="HTH_18"/>
    <property type="match status" value="1"/>
</dbReference>
<dbReference type="eggNOG" id="COG2207">
    <property type="taxonomic scope" value="Bacteria"/>
</dbReference>
<evidence type="ECO:0000256" key="1">
    <source>
        <dbReference type="ARBA" id="ARBA00023015"/>
    </source>
</evidence>
<dbReference type="GO" id="GO:0043565">
    <property type="term" value="F:sequence-specific DNA binding"/>
    <property type="evidence" value="ECO:0007669"/>
    <property type="project" value="InterPro"/>
</dbReference>
<dbReference type="OrthoDB" id="4381942at2"/>
<keyword evidence="3" id="KW-0804">Transcription</keyword>
<dbReference type="PRINTS" id="PR00032">
    <property type="entry name" value="HTHARAC"/>
</dbReference>
<dbReference type="InterPro" id="IPR035418">
    <property type="entry name" value="AraC-bd_2"/>
</dbReference>
<dbReference type="Pfam" id="PF14525">
    <property type="entry name" value="AraC_binding_2"/>
    <property type="match status" value="1"/>
</dbReference>
<dbReference type="InterPro" id="IPR009057">
    <property type="entry name" value="Homeodomain-like_sf"/>
</dbReference>
<dbReference type="GO" id="GO:0003700">
    <property type="term" value="F:DNA-binding transcription factor activity"/>
    <property type="evidence" value="ECO:0007669"/>
    <property type="project" value="InterPro"/>
</dbReference>
<dbReference type="InterPro" id="IPR050204">
    <property type="entry name" value="AraC_XylS_family_regulators"/>
</dbReference>
<dbReference type="SMART" id="SM00342">
    <property type="entry name" value="HTH_ARAC"/>
    <property type="match status" value="1"/>
</dbReference>
<dbReference type="STRING" id="526226.Gbro_0231"/>
<name>D0LBE5_GORB4</name>
<dbReference type="SUPFAM" id="SSF46689">
    <property type="entry name" value="Homeodomain-like"/>
    <property type="match status" value="1"/>
</dbReference>
<evidence type="ECO:0000313" key="5">
    <source>
        <dbReference type="EMBL" id="ACY19576.1"/>
    </source>
</evidence>
<dbReference type="EMBL" id="CP001802">
    <property type="protein sequence ID" value="ACY19576.1"/>
    <property type="molecule type" value="Genomic_DNA"/>
</dbReference>
<dbReference type="PANTHER" id="PTHR46796">
    <property type="entry name" value="HTH-TYPE TRANSCRIPTIONAL ACTIVATOR RHAS-RELATED"/>
    <property type="match status" value="1"/>
</dbReference>
<keyword evidence="6" id="KW-1185">Reference proteome</keyword>
<dbReference type="KEGG" id="gbr:Gbro_0231"/>
<accession>D0LBE5</accession>
<dbReference type="PANTHER" id="PTHR46796:SF6">
    <property type="entry name" value="ARAC SUBFAMILY"/>
    <property type="match status" value="1"/>
</dbReference>
<evidence type="ECO:0000259" key="4">
    <source>
        <dbReference type="PROSITE" id="PS01124"/>
    </source>
</evidence>
<proteinExistence type="predicted"/>
<dbReference type="InterPro" id="IPR018060">
    <property type="entry name" value="HTH_AraC"/>
</dbReference>
<dbReference type="AlphaFoldDB" id="D0LBE5"/>
<reference evidence="6" key="1">
    <citation type="submission" date="2009-10" db="EMBL/GenBank/DDBJ databases">
        <title>The complete chromosome of Gordonia bronchialis DSM 43247.</title>
        <authorList>
            <consortium name="US DOE Joint Genome Institute (JGI-PGF)"/>
            <person name="Lucas S."/>
            <person name="Copeland A."/>
            <person name="Lapidus A."/>
            <person name="Glavina del Rio T."/>
            <person name="Dalin E."/>
            <person name="Tice H."/>
            <person name="Bruce D."/>
            <person name="Goodwin L."/>
            <person name="Pitluck S."/>
            <person name="Kyrpides N."/>
            <person name="Mavromatis K."/>
            <person name="Ivanova N."/>
            <person name="Ovchinnikova G."/>
            <person name="Saunders E."/>
            <person name="Brettin T."/>
            <person name="Detter J.C."/>
            <person name="Han C."/>
            <person name="Larimer F."/>
            <person name="Land M."/>
            <person name="Hauser L."/>
            <person name="Markowitz V."/>
            <person name="Cheng J.-F."/>
            <person name="Hugenholtz P."/>
            <person name="Woyke T."/>
            <person name="Wu D."/>
            <person name="Jando M."/>
            <person name="Schneider S."/>
            <person name="Goeker M."/>
            <person name="Klenk H.-P."/>
            <person name="Eisen J.A."/>
        </authorList>
    </citation>
    <scope>NUCLEOTIDE SEQUENCE [LARGE SCALE GENOMIC DNA]</scope>
    <source>
        <strain evidence="6">ATCC 25592 / DSM 43247 / BCRC 13721 / JCM 3198 / KCTC 3076 / NBRC 16047 / NCTC 10667</strain>
    </source>
</reference>
<evidence type="ECO:0000256" key="3">
    <source>
        <dbReference type="ARBA" id="ARBA00023163"/>
    </source>
</evidence>
<gene>
    <name evidence="5" type="ordered locus">Gbro_0231</name>
</gene>
<organism evidence="5 6">
    <name type="scientific">Gordonia bronchialis (strain ATCC 25592 / DSM 43247 / BCRC 13721 / JCM 3198 / KCTC 3076 / NBRC 16047 / NCTC 10667)</name>
    <name type="common">Rhodococcus bronchialis</name>
    <dbReference type="NCBI Taxonomy" id="526226"/>
    <lineage>
        <taxon>Bacteria</taxon>
        <taxon>Bacillati</taxon>
        <taxon>Actinomycetota</taxon>
        <taxon>Actinomycetes</taxon>
        <taxon>Mycobacteriales</taxon>
        <taxon>Gordoniaceae</taxon>
        <taxon>Gordonia</taxon>
    </lineage>
</organism>
<keyword evidence="2" id="KW-0238">DNA-binding</keyword>
<evidence type="ECO:0000256" key="2">
    <source>
        <dbReference type="ARBA" id="ARBA00023125"/>
    </source>
</evidence>
<protein>
    <submittedName>
        <fullName evidence="5">Helix-turn-helix-domain containing protein AraC type</fullName>
    </submittedName>
</protein>
<dbReference type="PROSITE" id="PS01124">
    <property type="entry name" value="HTH_ARAC_FAMILY_2"/>
    <property type="match status" value="1"/>
</dbReference>